<dbReference type="RefSeq" id="WP_140648221.1">
    <property type="nucleotide sequence ID" value="NZ_RCZB01000002.1"/>
</dbReference>
<gene>
    <name evidence="2" type="ORF">EAH88_00140</name>
</gene>
<feature type="region of interest" description="Disordered" evidence="1">
    <location>
        <begin position="46"/>
        <end position="68"/>
    </location>
</feature>
<proteinExistence type="predicted"/>
<accession>A0A502CH02</accession>
<evidence type="ECO:0000313" key="2">
    <source>
        <dbReference type="EMBL" id="TPG11011.1"/>
    </source>
</evidence>
<name>A0A502CH02_9GAMM</name>
<dbReference type="EMBL" id="RCZO01000001">
    <property type="protein sequence ID" value="TPG11011.1"/>
    <property type="molecule type" value="Genomic_DNA"/>
</dbReference>
<keyword evidence="3" id="KW-1185">Reference proteome</keyword>
<comment type="caution">
    <text evidence="2">The sequence shown here is derived from an EMBL/GenBank/DDBJ whole genome shotgun (WGS) entry which is preliminary data.</text>
</comment>
<reference evidence="2 3" key="1">
    <citation type="journal article" date="2019" name="Environ. Microbiol.">
        <title>Species interactions and distinct microbial communities in high Arctic permafrost affected cryosols are associated with the CH4 and CO2 gas fluxes.</title>
        <authorList>
            <person name="Altshuler I."/>
            <person name="Hamel J."/>
            <person name="Turney S."/>
            <person name="Magnuson E."/>
            <person name="Levesque R."/>
            <person name="Greer C."/>
            <person name="Whyte L.G."/>
        </authorList>
    </citation>
    <scope>NUCLEOTIDE SEQUENCE [LARGE SCALE GENOMIC DNA]</scope>
    <source>
        <strain evidence="2 3">S13Y</strain>
    </source>
</reference>
<evidence type="ECO:0000313" key="3">
    <source>
        <dbReference type="Proteomes" id="UP000319486"/>
    </source>
</evidence>
<organism evidence="2 3">
    <name type="scientific">Rhodanobacter glycinis</name>
    <dbReference type="NCBI Taxonomy" id="582702"/>
    <lineage>
        <taxon>Bacteria</taxon>
        <taxon>Pseudomonadati</taxon>
        <taxon>Pseudomonadota</taxon>
        <taxon>Gammaproteobacteria</taxon>
        <taxon>Lysobacterales</taxon>
        <taxon>Rhodanobacteraceae</taxon>
        <taxon>Rhodanobacter</taxon>
    </lineage>
</organism>
<dbReference type="Proteomes" id="UP000319486">
    <property type="component" value="Unassembled WGS sequence"/>
</dbReference>
<dbReference type="AlphaFoldDB" id="A0A502CH02"/>
<evidence type="ECO:0000256" key="1">
    <source>
        <dbReference type="SAM" id="MobiDB-lite"/>
    </source>
</evidence>
<protein>
    <submittedName>
        <fullName evidence="2">Uncharacterized protein</fullName>
    </submittedName>
</protein>
<sequence length="87" mass="9412">MTTLPIELDPARHAFAERYRQRPFTEAEIAALPALQIAQSSEVGIQPSVEGVNPPAPADAGQTGICDNLPDRLRKMQTVTTSLETNP</sequence>